<dbReference type="GO" id="GO:0046872">
    <property type="term" value="F:metal ion binding"/>
    <property type="evidence" value="ECO:0007669"/>
    <property type="project" value="UniProtKB-KW"/>
</dbReference>
<sequence>MNKKLGLIILMAVLSIANVNAQSTADMVSTNTALYIVAGFVFIVALLVLGVSVVVLRLLRVMVRQELEKKATEKGVEFVEEESWWSKFMQKANDAVPVEEEETVLLDHNYDGIRELDNHLPPWWKWMFYLSIVFAVVYMLGYHVIGNMPLQLEEYKAEVYAANEAAKARLANAPVENVDANSVVAITDAASLQKGKQIYLNNCSQCHKDLGEGGIGPNLTDDYWLHGGDISSVFTTIQKGVPEKGMISWEPLLSPTQMQNVASYILTLRGTNPPNAKEPQGELFVPEVIEDALDSVDTEEVKEAVDSLQMASNN</sequence>
<dbReference type="PANTHER" id="PTHR33751:SF1">
    <property type="entry name" value="CBB3-TYPE CYTOCHROME C OXIDASE SUBUNIT FIXP"/>
    <property type="match status" value="1"/>
</dbReference>
<dbReference type="InterPro" id="IPR009056">
    <property type="entry name" value="Cyt_c-like_dom"/>
</dbReference>
<dbReference type="KEGG" id="fuv:JR347_11865"/>
<accession>A0A974WES1</accession>
<dbReference type="SUPFAM" id="SSF46626">
    <property type="entry name" value="Cytochrome c"/>
    <property type="match status" value="1"/>
</dbReference>
<protein>
    <submittedName>
        <fullName evidence="8">C-type cytochrome</fullName>
    </submittedName>
</protein>
<keyword evidence="9" id="KW-1185">Reference proteome</keyword>
<dbReference type="InterPro" id="IPR032858">
    <property type="entry name" value="CcoP_N"/>
</dbReference>
<keyword evidence="5" id="KW-1133">Transmembrane helix</keyword>
<organism evidence="8 9">
    <name type="scientific">Fulvivirga lutea</name>
    <dbReference type="NCBI Taxonomy" id="2810512"/>
    <lineage>
        <taxon>Bacteria</taxon>
        <taxon>Pseudomonadati</taxon>
        <taxon>Bacteroidota</taxon>
        <taxon>Cytophagia</taxon>
        <taxon>Cytophagales</taxon>
        <taxon>Fulvivirgaceae</taxon>
        <taxon>Fulvivirga</taxon>
    </lineage>
</organism>
<dbReference type="Proteomes" id="UP000662783">
    <property type="component" value="Chromosome"/>
</dbReference>
<keyword evidence="5" id="KW-0812">Transmembrane</keyword>
<gene>
    <name evidence="8" type="ORF">JR347_11865</name>
</gene>
<feature type="transmembrane region" description="Helical" evidence="5">
    <location>
        <begin position="37"/>
        <end position="59"/>
    </location>
</feature>
<feature type="chain" id="PRO_5037570428" evidence="6">
    <location>
        <begin position="22"/>
        <end position="314"/>
    </location>
</feature>
<dbReference type="PANTHER" id="PTHR33751">
    <property type="entry name" value="CBB3-TYPE CYTOCHROME C OXIDASE SUBUNIT FIXP"/>
    <property type="match status" value="1"/>
</dbReference>
<dbReference type="GO" id="GO:0020037">
    <property type="term" value="F:heme binding"/>
    <property type="evidence" value="ECO:0007669"/>
    <property type="project" value="InterPro"/>
</dbReference>
<keyword evidence="2 4" id="KW-0479">Metal-binding</keyword>
<dbReference type="Pfam" id="PF13442">
    <property type="entry name" value="Cytochrome_CBB3"/>
    <property type="match status" value="1"/>
</dbReference>
<evidence type="ECO:0000256" key="5">
    <source>
        <dbReference type="SAM" id="Phobius"/>
    </source>
</evidence>
<evidence type="ECO:0000313" key="9">
    <source>
        <dbReference type="Proteomes" id="UP000662783"/>
    </source>
</evidence>
<keyword evidence="6" id="KW-0732">Signal</keyword>
<feature type="transmembrane region" description="Helical" evidence="5">
    <location>
        <begin position="126"/>
        <end position="145"/>
    </location>
</feature>
<dbReference type="Pfam" id="PF14715">
    <property type="entry name" value="FixP_N"/>
    <property type="match status" value="1"/>
</dbReference>
<dbReference type="InterPro" id="IPR036909">
    <property type="entry name" value="Cyt_c-like_dom_sf"/>
</dbReference>
<dbReference type="EMBL" id="CP070608">
    <property type="protein sequence ID" value="QSE96304.1"/>
    <property type="molecule type" value="Genomic_DNA"/>
</dbReference>
<evidence type="ECO:0000313" key="8">
    <source>
        <dbReference type="EMBL" id="QSE96304.1"/>
    </source>
</evidence>
<evidence type="ECO:0000256" key="6">
    <source>
        <dbReference type="SAM" id="SignalP"/>
    </source>
</evidence>
<dbReference type="PROSITE" id="PS51007">
    <property type="entry name" value="CYTC"/>
    <property type="match status" value="1"/>
</dbReference>
<dbReference type="Gene3D" id="6.10.280.130">
    <property type="match status" value="1"/>
</dbReference>
<dbReference type="RefSeq" id="WP_205720820.1">
    <property type="nucleotide sequence ID" value="NZ_CP070608.1"/>
</dbReference>
<evidence type="ECO:0000259" key="7">
    <source>
        <dbReference type="PROSITE" id="PS51007"/>
    </source>
</evidence>
<proteinExistence type="predicted"/>
<dbReference type="GO" id="GO:0009055">
    <property type="term" value="F:electron transfer activity"/>
    <property type="evidence" value="ECO:0007669"/>
    <property type="project" value="InterPro"/>
</dbReference>
<feature type="domain" description="Cytochrome c" evidence="7">
    <location>
        <begin position="190"/>
        <end position="269"/>
    </location>
</feature>
<reference evidence="8" key="1">
    <citation type="submission" date="2021-02" db="EMBL/GenBank/DDBJ databases">
        <title>Fulvivirga sp. S481 isolated from sea water.</title>
        <authorList>
            <person name="Bae S.S."/>
            <person name="Baek K."/>
        </authorList>
    </citation>
    <scope>NUCLEOTIDE SEQUENCE</scope>
    <source>
        <strain evidence="8">S481</strain>
    </source>
</reference>
<evidence type="ECO:0000256" key="1">
    <source>
        <dbReference type="ARBA" id="ARBA00022617"/>
    </source>
</evidence>
<dbReference type="InterPro" id="IPR050597">
    <property type="entry name" value="Cytochrome_c_Oxidase_Subunit"/>
</dbReference>
<evidence type="ECO:0000256" key="4">
    <source>
        <dbReference type="PROSITE-ProRule" id="PRU00433"/>
    </source>
</evidence>
<dbReference type="AlphaFoldDB" id="A0A974WES1"/>
<keyword evidence="3 4" id="KW-0408">Iron</keyword>
<evidence type="ECO:0000256" key="3">
    <source>
        <dbReference type="ARBA" id="ARBA00023004"/>
    </source>
</evidence>
<evidence type="ECO:0000256" key="2">
    <source>
        <dbReference type="ARBA" id="ARBA00022723"/>
    </source>
</evidence>
<keyword evidence="1 4" id="KW-0349">Heme</keyword>
<dbReference type="Gene3D" id="1.10.760.10">
    <property type="entry name" value="Cytochrome c-like domain"/>
    <property type="match status" value="1"/>
</dbReference>
<dbReference type="InterPro" id="IPR038414">
    <property type="entry name" value="CcoP_N_sf"/>
</dbReference>
<keyword evidence="5" id="KW-0472">Membrane</keyword>
<feature type="signal peptide" evidence="6">
    <location>
        <begin position="1"/>
        <end position="21"/>
    </location>
</feature>
<name>A0A974WES1_9BACT</name>